<sequence length="437" mass="49118">MSNRALEAPHDPSNEAGAYDRFGLFHAALRARFNLLLVVALWLLIVAGSLGWNLHQAERHREALARESARSFFDLLLITRRWNARHEGVYVPVTPETPPNPYLKDPRREIRVDEGLTLTKVNPAYMTRVLAELAAERSGVQFHITSLKPIRPQNTPHPWEVEALRAFEQGAKEWVEFYRQGDQEGYHYMAPLITEKPCLKCHAEQGYELGNVRGGISVTLPTLTPIPWKGLVVSHALVGVAGVVFILLLGRMLARAYGDLRRQAVFDALTSIPNRRFFIEHLVHELRRGRREQVPLALLICDIDDFKSYNDTFGHQAGDRCLRAVADLLRESLQRGSDFCARYGGEEFVVVLPNTTLKGALRVAERIRESVSGLGMWHPASSRGIVTISIGVAEEPAGAQDPDHESLIRRADEALYRAKERGRNRVEVHGTLISDGE</sequence>
<dbReference type="Gene3D" id="3.30.70.270">
    <property type="match status" value="1"/>
</dbReference>
<dbReference type="SMART" id="SM00267">
    <property type="entry name" value="GGDEF"/>
    <property type="match status" value="1"/>
</dbReference>
<feature type="transmembrane region" description="Helical" evidence="4">
    <location>
        <begin position="33"/>
        <end position="52"/>
    </location>
</feature>
<dbReference type="GO" id="GO:0052621">
    <property type="term" value="F:diguanylate cyclase activity"/>
    <property type="evidence" value="ECO:0007669"/>
    <property type="project" value="UniProtKB-EC"/>
</dbReference>
<dbReference type="EC" id="2.7.7.65" evidence="2"/>
<evidence type="ECO:0000313" key="6">
    <source>
        <dbReference type="EMBL" id="NVZ09950.1"/>
    </source>
</evidence>
<feature type="domain" description="GGDEF" evidence="5">
    <location>
        <begin position="294"/>
        <end position="431"/>
    </location>
</feature>
<dbReference type="InterPro" id="IPR029787">
    <property type="entry name" value="Nucleotide_cyclase"/>
</dbReference>
<proteinExistence type="predicted"/>
<dbReference type="EMBL" id="JABZEO010000007">
    <property type="protein sequence ID" value="NVZ09950.1"/>
    <property type="molecule type" value="Genomic_DNA"/>
</dbReference>
<dbReference type="AlphaFoldDB" id="A0A850RGB1"/>
<dbReference type="InterPro" id="IPR050469">
    <property type="entry name" value="Diguanylate_Cyclase"/>
</dbReference>
<evidence type="ECO:0000256" key="2">
    <source>
        <dbReference type="ARBA" id="ARBA00012528"/>
    </source>
</evidence>
<evidence type="ECO:0000256" key="3">
    <source>
        <dbReference type="ARBA" id="ARBA00034247"/>
    </source>
</evidence>
<organism evidence="6 7">
    <name type="scientific">Allochromatium humboldtianum</name>
    <dbReference type="NCBI Taxonomy" id="504901"/>
    <lineage>
        <taxon>Bacteria</taxon>
        <taxon>Pseudomonadati</taxon>
        <taxon>Pseudomonadota</taxon>
        <taxon>Gammaproteobacteria</taxon>
        <taxon>Chromatiales</taxon>
        <taxon>Chromatiaceae</taxon>
        <taxon>Allochromatium</taxon>
    </lineage>
</organism>
<keyword evidence="7" id="KW-1185">Reference proteome</keyword>
<comment type="cofactor">
    <cofactor evidence="1">
        <name>Mg(2+)</name>
        <dbReference type="ChEBI" id="CHEBI:18420"/>
    </cofactor>
</comment>
<dbReference type="InterPro" id="IPR000160">
    <property type="entry name" value="GGDEF_dom"/>
</dbReference>
<evidence type="ECO:0000256" key="4">
    <source>
        <dbReference type="SAM" id="Phobius"/>
    </source>
</evidence>
<keyword evidence="4" id="KW-0472">Membrane</keyword>
<comment type="catalytic activity">
    <reaction evidence="3">
        <text>2 GTP = 3',3'-c-di-GMP + 2 diphosphate</text>
        <dbReference type="Rhea" id="RHEA:24898"/>
        <dbReference type="ChEBI" id="CHEBI:33019"/>
        <dbReference type="ChEBI" id="CHEBI:37565"/>
        <dbReference type="ChEBI" id="CHEBI:58805"/>
        <dbReference type="EC" id="2.7.7.65"/>
    </reaction>
</comment>
<dbReference type="InterPro" id="IPR021796">
    <property type="entry name" value="Tll0287-like_dom"/>
</dbReference>
<dbReference type="GO" id="GO:1902201">
    <property type="term" value="P:negative regulation of bacterial-type flagellum-dependent cell motility"/>
    <property type="evidence" value="ECO:0007669"/>
    <property type="project" value="TreeGrafter"/>
</dbReference>
<keyword evidence="4" id="KW-0812">Transmembrane</keyword>
<evidence type="ECO:0000313" key="7">
    <source>
        <dbReference type="Proteomes" id="UP000592294"/>
    </source>
</evidence>
<dbReference type="PROSITE" id="PS50887">
    <property type="entry name" value="GGDEF"/>
    <property type="match status" value="1"/>
</dbReference>
<comment type="caution">
    <text evidence="6">The sequence shown here is derived from an EMBL/GenBank/DDBJ whole genome shotgun (WGS) entry which is preliminary data.</text>
</comment>
<accession>A0A850RGB1</accession>
<dbReference type="Proteomes" id="UP000592294">
    <property type="component" value="Unassembled WGS sequence"/>
</dbReference>
<dbReference type="GO" id="GO:0043709">
    <property type="term" value="P:cell adhesion involved in single-species biofilm formation"/>
    <property type="evidence" value="ECO:0007669"/>
    <property type="project" value="TreeGrafter"/>
</dbReference>
<name>A0A850RGB1_9GAMM</name>
<feature type="transmembrane region" description="Helical" evidence="4">
    <location>
        <begin position="232"/>
        <end position="254"/>
    </location>
</feature>
<dbReference type="RefSeq" id="WP_176976695.1">
    <property type="nucleotide sequence ID" value="NZ_JABZEO010000007.1"/>
</dbReference>
<dbReference type="NCBIfam" id="TIGR00254">
    <property type="entry name" value="GGDEF"/>
    <property type="match status" value="1"/>
</dbReference>
<dbReference type="PANTHER" id="PTHR45138">
    <property type="entry name" value="REGULATORY COMPONENTS OF SENSORY TRANSDUCTION SYSTEM"/>
    <property type="match status" value="1"/>
</dbReference>
<dbReference type="SUPFAM" id="SSF55073">
    <property type="entry name" value="Nucleotide cyclase"/>
    <property type="match status" value="1"/>
</dbReference>
<protein>
    <recommendedName>
        <fullName evidence="2">diguanylate cyclase</fullName>
        <ecNumber evidence="2">2.7.7.65</ecNumber>
    </recommendedName>
</protein>
<reference evidence="6 7" key="1">
    <citation type="submission" date="2020-06" db="EMBL/GenBank/DDBJ databases">
        <title>Whole-genome sequence of Allochromatium humboldtianum DSM 21881, type strain.</title>
        <authorList>
            <person name="Kyndt J.A."/>
            <person name="Meyer T.E."/>
        </authorList>
    </citation>
    <scope>NUCLEOTIDE SEQUENCE [LARGE SCALE GENOMIC DNA]</scope>
    <source>
        <strain evidence="6 7">DSM 21881</strain>
    </source>
</reference>
<dbReference type="CDD" id="cd01949">
    <property type="entry name" value="GGDEF"/>
    <property type="match status" value="1"/>
</dbReference>
<gene>
    <name evidence="6" type="ORF">HW932_11825</name>
</gene>
<dbReference type="InterPro" id="IPR043128">
    <property type="entry name" value="Rev_trsase/Diguanyl_cyclase"/>
</dbReference>
<dbReference type="FunFam" id="3.30.70.270:FF:000001">
    <property type="entry name" value="Diguanylate cyclase domain protein"/>
    <property type="match status" value="1"/>
</dbReference>
<dbReference type="PANTHER" id="PTHR45138:SF9">
    <property type="entry name" value="DIGUANYLATE CYCLASE DGCM-RELATED"/>
    <property type="match status" value="1"/>
</dbReference>
<keyword evidence="4" id="KW-1133">Transmembrane helix</keyword>
<dbReference type="GO" id="GO:0005886">
    <property type="term" value="C:plasma membrane"/>
    <property type="evidence" value="ECO:0007669"/>
    <property type="project" value="TreeGrafter"/>
</dbReference>
<evidence type="ECO:0000259" key="5">
    <source>
        <dbReference type="PROSITE" id="PS50887"/>
    </source>
</evidence>
<dbReference type="Pfam" id="PF00990">
    <property type="entry name" value="GGDEF"/>
    <property type="match status" value="1"/>
</dbReference>
<dbReference type="Pfam" id="PF11845">
    <property type="entry name" value="Tll0287-like"/>
    <property type="match status" value="1"/>
</dbReference>
<evidence type="ECO:0000256" key="1">
    <source>
        <dbReference type="ARBA" id="ARBA00001946"/>
    </source>
</evidence>